<dbReference type="GO" id="GO:0019367">
    <property type="term" value="P:fatty acid elongation, saturated fatty acid"/>
    <property type="evidence" value="ECO:0007669"/>
    <property type="project" value="TreeGrafter"/>
</dbReference>
<feature type="transmembrane region" description="Helical" evidence="10">
    <location>
        <begin position="199"/>
        <end position="217"/>
    </location>
</feature>
<keyword evidence="5 10" id="KW-0276">Fatty acid metabolism</keyword>
<evidence type="ECO:0000256" key="6">
    <source>
        <dbReference type="ARBA" id="ARBA00022989"/>
    </source>
</evidence>
<feature type="transmembrane region" description="Helical" evidence="10">
    <location>
        <begin position="20"/>
        <end position="43"/>
    </location>
</feature>
<dbReference type="GO" id="GO:0009922">
    <property type="term" value="F:fatty acid elongase activity"/>
    <property type="evidence" value="ECO:0007669"/>
    <property type="project" value="UniProtKB-EC"/>
</dbReference>
<evidence type="ECO:0000313" key="11">
    <source>
        <dbReference type="EMBL" id="JAV29909.1"/>
    </source>
</evidence>
<dbReference type="GO" id="GO:0042761">
    <property type="term" value="P:very long-chain fatty acid biosynthetic process"/>
    <property type="evidence" value="ECO:0007669"/>
    <property type="project" value="TreeGrafter"/>
</dbReference>
<dbReference type="GO" id="GO:0030148">
    <property type="term" value="P:sphingolipid biosynthetic process"/>
    <property type="evidence" value="ECO:0007669"/>
    <property type="project" value="TreeGrafter"/>
</dbReference>
<reference evidence="11" key="1">
    <citation type="submission" date="2017-01" db="EMBL/GenBank/DDBJ databases">
        <title>A deep insight into the sialotranscriptome of adult male and female Cluex tarsalis mosquitoes.</title>
        <authorList>
            <person name="Ribeiro J.M."/>
            <person name="Moreira F."/>
            <person name="Bernard K.A."/>
            <person name="Calvo E."/>
        </authorList>
    </citation>
    <scope>NUCLEOTIDE SEQUENCE</scope>
    <source>
        <strain evidence="11">Kern County</strain>
        <tissue evidence="11">Salivary glands</tissue>
    </source>
</reference>
<keyword evidence="9 10" id="KW-0275">Fatty acid biosynthesis</keyword>
<evidence type="ECO:0000256" key="3">
    <source>
        <dbReference type="ARBA" id="ARBA00022679"/>
    </source>
</evidence>
<sequence>MDLYNYYIYENADRRTHNWFLAGSPFPMLGVILGYIALIYFILPKFMENRKPYQMKTFIGVYNLFQVIYCIFVVRLCFQAGFRFDYFYRCVETDFSDEPKAVMMSEVAWYILFIKFTELLETILFVLRKKQNQVSFLHVYHHISTFFIAYIFCKYVGGSMLVFSIVANSIVHIIMYSYYFISAYDVAIFKLVAAKVKKYITTVQLIQFALLTTNNLFGLQPGCNTCKPFLAMYIPNVFILIYLFGQFYKKSYDKKRSTAEVKAN</sequence>
<proteinExistence type="inferred from homology"/>
<organism evidence="11">
    <name type="scientific">Culex tarsalis</name>
    <name type="common">Encephalitis mosquito</name>
    <dbReference type="NCBI Taxonomy" id="7177"/>
    <lineage>
        <taxon>Eukaryota</taxon>
        <taxon>Metazoa</taxon>
        <taxon>Ecdysozoa</taxon>
        <taxon>Arthropoda</taxon>
        <taxon>Hexapoda</taxon>
        <taxon>Insecta</taxon>
        <taxon>Pterygota</taxon>
        <taxon>Neoptera</taxon>
        <taxon>Endopterygota</taxon>
        <taxon>Diptera</taxon>
        <taxon>Nematocera</taxon>
        <taxon>Culicoidea</taxon>
        <taxon>Culicidae</taxon>
        <taxon>Culicinae</taxon>
        <taxon>Culicini</taxon>
        <taxon>Culex</taxon>
        <taxon>Culex</taxon>
    </lineage>
</organism>
<dbReference type="AlphaFoldDB" id="A0A1Q3FQR8"/>
<dbReference type="PANTHER" id="PTHR11157">
    <property type="entry name" value="FATTY ACID ACYL TRANSFERASE-RELATED"/>
    <property type="match status" value="1"/>
</dbReference>
<protein>
    <recommendedName>
        <fullName evidence="10">Elongation of very long chain fatty acids protein</fullName>
        <ecNumber evidence="10">2.3.1.199</ecNumber>
    </recommendedName>
    <alternativeName>
        <fullName evidence="10">Very-long-chain 3-oxoacyl-CoA synthase</fullName>
    </alternativeName>
</protein>
<evidence type="ECO:0000256" key="7">
    <source>
        <dbReference type="ARBA" id="ARBA00023098"/>
    </source>
</evidence>
<feature type="transmembrane region" description="Helical" evidence="10">
    <location>
        <begin position="64"/>
        <end position="82"/>
    </location>
</feature>
<comment type="caution">
    <text evidence="10">Lacks conserved residue(s) required for the propagation of feature annotation.</text>
</comment>
<dbReference type="InterPro" id="IPR030457">
    <property type="entry name" value="ELO_CS"/>
</dbReference>
<keyword evidence="4 10" id="KW-0812">Transmembrane</keyword>
<dbReference type="Pfam" id="PF01151">
    <property type="entry name" value="ELO"/>
    <property type="match status" value="1"/>
</dbReference>
<keyword evidence="8 10" id="KW-0472">Membrane</keyword>
<dbReference type="InterPro" id="IPR002076">
    <property type="entry name" value="ELO_fam"/>
</dbReference>
<name>A0A1Q3FQR8_CULTA</name>
<evidence type="ECO:0000256" key="4">
    <source>
        <dbReference type="ARBA" id="ARBA00022692"/>
    </source>
</evidence>
<dbReference type="EMBL" id="GFDL01005136">
    <property type="protein sequence ID" value="JAV29909.1"/>
    <property type="molecule type" value="Transcribed_RNA"/>
</dbReference>
<evidence type="ECO:0000256" key="2">
    <source>
        <dbReference type="ARBA" id="ARBA00022516"/>
    </source>
</evidence>
<dbReference type="PANTHER" id="PTHR11157:SF167">
    <property type="entry name" value="ELONGATION OF VERY LONG CHAIN FATTY ACIDS PROTEIN"/>
    <property type="match status" value="1"/>
</dbReference>
<comment type="subcellular location">
    <subcellularLocation>
        <location evidence="1">Membrane</location>
        <topology evidence="1">Multi-pass membrane protein</topology>
    </subcellularLocation>
</comment>
<keyword evidence="7 10" id="KW-0443">Lipid metabolism</keyword>
<accession>A0A1Q3FQR8</accession>
<evidence type="ECO:0000256" key="5">
    <source>
        <dbReference type="ARBA" id="ARBA00022832"/>
    </source>
</evidence>
<comment type="catalytic activity">
    <reaction evidence="10">
        <text>a very-long-chain acyl-CoA + malonyl-CoA + H(+) = a very-long-chain 3-oxoacyl-CoA + CO2 + CoA</text>
        <dbReference type="Rhea" id="RHEA:32727"/>
        <dbReference type="ChEBI" id="CHEBI:15378"/>
        <dbReference type="ChEBI" id="CHEBI:16526"/>
        <dbReference type="ChEBI" id="CHEBI:57287"/>
        <dbReference type="ChEBI" id="CHEBI:57384"/>
        <dbReference type="ChEBI" id="CHEBI:90725"/>
        <dbReference type="ChEBI" id="CHEBI:90736"/>
        <dbReference type="EC" id="2.3.1.199"/>
    </reaction>
</comment>
<dbReference type="GO" id="GO:0034626">
    <property type="term" value="P:fatty acid elongation, polyunsaturated fatty acid"/>
    <property type="evidence" value="ECO:0007669"/>
    <property type="project" value="TreeGrafter"/>
</dbReference>
<dbReference type="GO" id="GO:0034625">
    <property type="term" value="P:fatty acid elongation, monounsaturated fatty acid"/>
    <property type="evidence" value="ECO:0007669"/>
    <property type="project" value="TreeGrafter"/>
</dbReference>
<evidence type="ECO:0000256" key="10">
    <source>
        <dbReference type="RuleBase" id="RU361115"/>
    </source>
</evidence>
<evidence type="ECO:0000256" key="8">
    <source>
        <dbReference type="ARBA" id="ARBA00023136"/>
    </source>
</evidence>
<evidence type="ECO:0000256" key="1">
    <source>
        <dbReference type="ARBA" id="ARBA00004141"/>
    </source>
</evidence>
<dbReference type="PROSITE" id="PS01188">
    <property type="entry name" value="ELO"/>
    <property type="match status" value="1"/>
</dbReference>
<keyword evidence="2 10" id="KW-0444">Lipid biosynthesis</keyword>
<dbReference type="EC" id="2.3.1.199" evidence="10"/>
<comment type="similarity">
    <text evidence="10">Belongs to the ELO family.</text>
</comment>
<keyword evidence="6 10" id="KW-1133">Transmembrane helix</keyword>
<keyword evidence="3 10" id="KW-0808">Transferase</keyword>
<dbReference type="GO" id="GO:0005789">
    <property type="term" value="C:endoplasmic reticulum membrane"/>
    <property type="evidence" value="ECO:0007669"/>
    <property type="project" value="TreeGrafter"/>
</dbReference>
<evidence type="ECO:0000256" key="9">
    <source>
        <dbReference type="ARBA" id="ARBA00023160"/>
    </source>
</evidence>
<feature type="transmembrane region" description="Helical" evidence="10">
    <location>
        <begin position="229"/>
        <end position="248"/>
    </location>
</feature>